<name>A0A0B0MDE7_GOSAR</name>
<sequence length="67" mass="7539">MLTRPRAHHLPLSSLLCRRCRRSPLPQPVGICLKLEKRARVKQDLTFGLKLGVEPTVLGSLLRLVLS</sequence>
<accession>A0A0B0MDE7</accession>
<dbReference type="AlphaFoldDB" id="A0A0B0MDE7"/>
<evidence type="ECO:0000313" key="2">
    <source>
        <dbReference type="Proteomes" id="UP000032142"/>
    </source>
</evidence>
<proteinExistence type="predicted"/>
<comment type="caution">
    <text evidence="1">The sequence shown here is derived from an EMBL/GenBank/DDBJ whole genome shotgun (WGS) entry which is preliminary data.</text>
</comment>
<protein>
    <submittedName>
        <fullName evidence="1">Uncharacterized protein</fullName>
    </submittedName>
</protein>
<gene>
    <name evidence="1" type="ORF">F383_36903</name>
</gene>
<keyword evidence="2" id="KW-1185">Reference proteome</keyword>
<evidence type="ECO:0000313" key="1">
    <source>
        <dbReference type="EMBL" id="KHF97428.1"/>
    </source>
</evidence>
<reference evidence="2" key="1">
    <citation type="submission" date="2014-09" db="EMBL/GenBank/DDBJ databases">
        <authorList>
            <person name="Mudge J."/>
            <person name="Ramaraj T."/>
            <person name="Lindquist I.E."/>
            <person name="Bharti A.K."/>
            <person name="Sundararajan A."/>
            <person name="Cameron C.T."/>
            <person name="Woodward J.E."/>
            <person name="May G.D."/>
            <person name="Brubaker C."/>
            <person name="Broadhvest J."/>
            <person name="Wilkins T.A."/>
        </authorList>
    </citation>
    <scope>NUCLEOTIDE SEQUENCE</scope>
    <source>
        <strain evidence="2">cv. AKA8401</strain>
    </source>
</reference>
<dbReference type="EMBL" id="JRRC01006625">
    <property type="protein sequence ID" value="KHF97428.1"/>
    <property type="molecule type" value="Genomic_DNA"/>
</dbReference>
<organism evidence="1 2">
    <name type="scientific">Gossypium arboreum</name>
    <name type="common">Tree cotton</name>
    <name type="synonym">Gossypium nanking</name>
    <dbReference type="NCBI Taxonomy" id="29729"/>
    <lineage>
        <taxon>Eukaryota</taxon>
        <taxon>Viridiplantae</taxon>
        <taxon>Streptophyta</taxon>
        <taxon>Embryophyta</taxon>
        <taxon>Tracheophyta</taxon>
        <taxon>Spermatophyta</taxon>
        <taxon>Magnoliopsida</taxon>
        <taxon>eudicotyledons</taxon>
        <taxon>Gunneridae</taxon>
        <taxon>Pentapetalae</taxon>
        <taxon>rosids</taxon>
        <taxon>malvids</taxon>
        <taxon>Malvales</taxon>
        <taxon>Malvaceae</taxon>
        <taxon>Malvoideae</taxon>
        <taxon>Gossypium</taxon>
    </lineage>
</organism>
<dbReference type="Proteomes" id="UP000032142">
    <property type="component" value="Unassembled WGS sequence"/>
</dbReference>